<gene>
    <name evidence="1" type="primary">gumI</name>
    <name evidence="1" type="ORF">HDIA_4446</name>
</gene>
<evidence type="ECO:0000313" key="1">
    <source>
        <dbReference type="EMBL" id="SON57987.1"/>
    </source>
</evidence>
<dbReference type="KEGG" id="hdi:HDIA_4446"/>
<organism evidence="1 2">
    <name type="scientific">Hartmannibacter diazotrophicus</name>
    <dbReference type="NCBI Taxonomy" id="1482074"/>
    <lineage>
        <taxon>Bacteria</taxon>
        <taxon>Pseudomonadati</taxon>
        <taxon>Pseudomonadota</taxon>
        <taxon>Alphaproteobacteria</taxon>
        <taxon>Hyphomicrobiales</taxon>
        <taxon>Pleomorphomonadaceae</taxon>
        <taxon>Hartmannibacter</taxon>
    </lineage>
</organism>
<dbReference type="SUPFAM" id="SSF53756">
    <property type="entry name" value="UDP-Glycosyltransferase/glycogen phosphorylase"/>
    <property type="match status" value="1"/>
</dbReference>
<keyword evidence="1" id="KW-0808">Transferase</keyword>
<proteinExistence type="predicted"/>
<dbReference type="EC" id="2.4.1.251" evidence="1"/>
<dbReference type="EMBL" id="LT960614">
    <property type="protein sequence ID" value="SON57987.1"/>
    <property type="molecule type" value="Genomic_DNA"/>
</dbReference>
<dbReference type="RefSeq" id="WP_099558165.1">
    <property type="nucleotide sequence ID" value="NZ_LT960614.1"/>
</dbReference>
<dbReference type="OrthoDB" id="118340at2"/>
<protein>
    <submittedName>
        <fullName evidence="1">GDP-mannose:glycolipid 4-beta-D-mannosyltransferase</fullName>
        <ecNumber evidence="1">2.4.1.251</ecNumber>
    </submittedName>
</protein>
<reference evidence="2" key="1">
    <citation type="submission" date="2017-09" db="EMBL/GenBank/DDBJ databases">
        <title>Genome sequence of Nannocystis excedens DSM 71.</title>
        <authorList>
            <person name="Blom J."/>
        </authorList>
    </citation>
    <scope>NUCLEOTIDE SEQUENCE [LARGE SCALE GENOMIC DNA]</scope>
    <source>
        <strain evidence="2">type strain: E19</strain>
    </source>
</reference>
<accession>A0A2C9DCF8</accession>
<name>A0A2C9DCF8_9HYPH</name>
<sequence length="349" mass="39047">MSVPGRTYIGNPYWKYFCEAFDAIGVDVVPVRSADTMLLRFDVLHMHFPDHKVAEHPLPKALVLAASFLAFLGLVRLFGKKIVWTVHDVTPFKTRHRWLLMPYLAWVRRLTSGYVFMNRSSREQFFKAYPDQAAKPSCLVGHGVFPTTRVSPERRQILRQEMHKGEAFIIGYLGDLKPYKNVDALRHLPKTDGRGRPVVLVVAGRADPLMDADALEASLDAAGRERMHRIDHRLDDAEMEELIGTVDAVFLPYLIGSNSGFSILVLSAGGRLLTSDLPMFTDLEEQFGAPWVYSSALDALSLTQAVDRVSTHDVTPEEEGRRDAALAALSFEACGRETLEFYRSLGAPG</sequence>
<evidence type="ECO:0000313" key="2">
    <source>
        <dbReference type="Proteomes" id="UP000223606"/>
    </source>
</evidence>
<keyword evidence="1" id="KW-0328">Glycosyltransferase</keyword>
<dbReference type="GO" id="GO:0016757">
    <property type="term" value="F:glycosyltransferase activity"/>
    <property type="evidence" value="ECO:0007669"/>
    <property type="project" value="UniProtKB-KW"/>
</dbReference>
<dbReference type="Proteomes" id="UP000223606">
    <property type="component" value="Chromosome 1"/>
</dbReference>
<dbReference type="AlphaFoldDB" id="A0A2C9DCF8"/>
<keyword evidence="2" id="KW-1185">Reference proteome</keyword>
<dbReference type="Gene3D" id="3.40.50.2000">
    <property type="entry name" value="Glycogen Phosphorylase B"/>
    <property type="match status" value="2"/>
</dbReference>